<dbReference type="Gene3D" id="2.30.30.100">
    <property type="match status" value="1"/>
</dbReference>
<organism evidence="2 3">
    <name type="scientific">Bucco capensis</name>
    <name type="common">collared puffbird</name>
    <dbReference type="NCBI Taxonomy" id="135168"/>
    <lineage>
        <taxon>Eukaryota</taxon>
        <taxon>Metazoa</taxon>
        <taxon>Chordata</taxon>
        <taxon>Craniata</taxon>
        <taxon>Vertebrata</taxon>
        <taxon>Euteleostomi</taxon>
        <taxon>Archelosauria</taxon>
        <taxon>Archosauria</taxon>
        <taxon>Dinosauria</taxon>
        <taxon>Saurischia</taxon>
        <taxon>Theropoda</taxon>
        <taxon>Coelurosauria</taxon>
        <taxon>Aves</taxon>
        <taxon>Neognathae</taxon>
        <taxon>Neoaves</taxon>
        <taxon>Telluraves</taxon>
        <taxon>Coraciimorphae</taxon>
        <taxon>Piciformes</taxon>
        <taxon>Bucconidae</taxon>
        <taxon>Bucco</taxon>
    </lineage>
</organism>
<dbReference type="Pfam" id="PF11095">
    <property type="entry name" value="Gemin7"/>
    <property type="match status" value="1"/>
</dbReference>
<evidence type="ECO:0000313" key="2">
    <source>
        <dbReference type="EMBL" id="NXH22147.1"/>
    </source>
</evidence>
<protein>
    <submittedName>
        <fullName evidence="2">GEMI7 protein</fullName>
    </submittedName>
</protein>
<keyword evidence="3" id="KW-1185">Reference proteome</keyword>
<dbReference type="InterPro" id="IPR020338">
    <property type="entry name" value="SMN_gemin7"/>
</dbReference>
<evidence type="ECO:0000256" key="1">
    <source>
        <dbReference type="SAM" id="MobiDB-lite"/>
    </source>
</evidence>
<dbReference type="GO" id="GO:0000387">
    <property type="term" value="P:spliceosomal snRNP assembly"/>
    <property type="evidence" value="ECO:0007669"/>
    <property type="project" value="TreeGrafter"/>
</dbReference>
<dbReference type="Proteomes" id="UP000534107">
    <property type="component" value="Unassembled WGS sequence"/>
</dbReference>
<evidence type="ECO:0000313" key="3">
    <source>
        <dbReference type="Proteomes" id="UP000534107"/>
    </source>
</evidence>
<name>A0A7K9I7S6_9PICI</name>
<accession>A0A7K9I7S6</accession>
<gene>
    <name evidence="2" type="primary">Gemin7</name>
    <name evidence="2" type="ORF">BUCCAP_R15167</name>
</gene>
<dbReference type="PANTHER" id="PTHR14679">
    <property type="entry name" value="GEM-ASSOCIATED PROTEIN 7"/>
    <property type="match status" value="1"/>
</dbReference>
<dbReference type="AlphaFoldDB" id="A0A7K9I7S6"/>
<reference evidence="2 3" key="1">
    <citation type="submission" date="2019-09" db="EMBL/GenBank/DDBJ databases">
        <title>Bird 10,000 Genomes (B10K) Project - Family phase.</title>
        <authorList>
            <person name="Zhang G."/>
        </authorList>
    </citation>
    <scope>NUCLEOTIDE SEQUENCE [LARGE SCALE GENOMIC DNA]</scope>
    <source>
        <strain evidence="2">B10K-DU-001-16</strain>
        <tissue evidence="2">Muscle</tissue>
    </source>
</reference>
<comment type="caution">
    <text evidence="2">The sequence shown here is derived from an EMBL/GenBank/DDBJ whole genome shotgun (WGS) entry which is preliminary data.</text>
</comment>
<proteinExistence type="predicted"/>
<dbReference type="PANTHER" id="PTHR14679:SF1">
    <property type="entry name" value="GEM-ASSOCIATED PROTEIN 7"/>
    <property type="match status" value="1"/>
</dbReference>
<feature type="non-terminal residue" evidence="2">
    <location>
        <position position="1"/>
    </location>
</feature>
<feature type="non-terminal residue" evidence="2">
    <location>
        <position position="121"/>
    </location>
</feature>
<dbReference type="GO" id="GO:0034719">
    <property type="term" value="C:SMN-Sm protein complex"/>
    <property type="evidence" value="ECO:0007669"/>
    <property type="project" value="InterPro"/>
</dbReference>
<feature type="region of interest" description="Disordered" evidence="1">
    <location>
        <begin position="17"/>
        <end position="46"/>
    </location>
</feature>
<dbReference type="EMBL" id="VWZO01020857">
    <property type="protein sequence ID" value="NXH22147.1"/>
    <property type="molecule type" value="Genomic_DNA"/>
</dbReference>
<sequence length="121" mass="13149">PIPIPVPILRLPWGPEGCSRGFDPSSPRCQARKEDQEREEEAEAATQRARASLRQRYLQVLAGAQEQPCCFCLWGKLQLEAVLAAADVHAAAALQVDSLHTPLGVEAAALLRCADLIAFSF</sequence>